<dbReference type="PANTHER" id="PTHR10775:SF182">
    <property type="entry name" value="TRANSPOSON, EN_SPM-LIKE, TRANSPOSASE-ASSOCIATED DOMAIN PROTEIN-RELATED"/>
    <property type="match status" value="1"/>
</dbReference>
<protein>
    <submittedName>
        <fullName evidence="1">Uncharacterized protein</fullName>
    </submittedName>
</protein>
<dbReference type="EMBL" id="CACVBM020000721">
    <property type="protein sequence ID" value="CAA7022710.1"/>
    <property type="molecule type" value="Genomic_DNA"/>
</dbReference>
<proteinExistence type="predicted"/>
<dbReference type="PANTHER" id="PTHR10775">
    <property type="entry name" value="OS08G0208400 PROTEIN"/>
    <property type="match status" value="1"/>
</dbReference>
<dbReference type="Proteomes" id="UP000467841">
    <property type="component" value="Unassembled WGS sequence"/>
</dbReference>
<keyword evidence="3" id="KW-1185">Reference proteome</keyword>
<gene>
    <name evidence="2" type="ORF">MERR_LOCUS29597</name>
    <name evidence="1" type="ORF">MERR_LOCUS9945</name>
</gene>
<dbReference type="InterPro" id="IPR004242">
    <property type="entry name" value="Transposase_21"/>
</dbReference>
<accession>A0A6D2IBT3</accession>
<name>A0A6D2IBT3_9BRAS</name>
<evidence type="ECO:0000313" key="3">
    <source>
        <dbReference type="Proteomes" id="UP000467841"/>
    </source>
</evidence>
<reference evidence="1 3" key="1">
    <citation type="submission" date="2020-01" db="EMBL/GenBank/DDBJ databases">
        <authorList>
            <person name="Mishra B."/>
        </authorList>
    </citation>
    <scope>NUCLEOTIDE SEQUENCE [LARGE SCALE GENOMIC DNA]</scope>
</reference>
<evidence type="ECO:0000313" key="1">
    <source>
        <dbReference type="EMBL" id="CAA7022710.1"/>
    </source>
</evidence>
<dbReference type="Pfam" id="PF02992">
    <property type="entry name" value="Transposase_21"/>
    <property type="match status" value="1"/>
</dbReference>
<sequence>MLWEHGVEAFDVSCQQNFMMRSVLMWTISDFPAYGMLSGWTTHGRLSCPYCKDNTNAFQLKHGRKTSWFDCHRRFLPAEHPYRESMTKFRKNCQVSDGPPPDADGKCMLDELRYFGAEKTVECGGNRHDKVDAYGDLHNWHKKSIFWDLPY</sequence>
<evidence type="ECO:0000313" key="2">
    <source>
        <dbReference type="EMBL" id="CAA7042362.1"/>
    </source>
</evidence>
<dbReference type="EMBL" id="CACVBM020001267">
    <property type="protein sequence ID" value="CAA7042362.1"/>
    <property type="molecule type" value="Genomic_DNA"/>
</dbReference>
<dbReference type="OrthoDB" id="1300828at2759"/>
<dbReference type="AlphaFoldDB" id="A0A6D2IBT3"/>
<organism evidence="1 3">
    <name type="scientific">Microthlaspi erraticum</name>
    <dbReference type="NCBI Taxonomy" id="1685480"/>
    <lineage>
        <taxon>Eukaryota</taxon>
        <taxon>Viridiplantae</taxon>
        <taxon>Streptophyta</taxon>
        <taxon>Embryophyta</taxon>
        <taxon>Tracheophyta</taxon>
        <taxon>Spermatophyta</taxon>
        <taxon>Magnoliopsida</taxon>
        <taxon>eudicotyledons</taxon>
        <taxon>Gunneridae</taxon>
        <taxon>Pentapetalae</taxon>
        <taxon>rosids</taxon>
        <taxon>malvids</taxon>
        <taxon>Brassicales</taxon>
        <taxon>Brassicaceae</taxon>
        <taxon>Coluteocarpeae</taxon>
        <taxon>Microthlaspi</taxon>
    </lineage>
</organism>